<dbReference type="KEGG" id="fiy:BN1229_v1_0624"/>
<reference evidence="2" key="1">
    <citation type="submission" date="2015-02" db="EMBL/GenBank/DDBJ databases">
        <authorList>
            <person name="Chooi Y.-H."/>
        </authorList>
    </citation>
    <scope>NUCLEOTIDE SEQUENCE [LARGE SCALE GENOMIC DNA]</scope>
    <source>
        <strain evidence="2">strain Y</strain>
    </source>
</reference>
<organism evidence="1 2">
    <name type="scientific">Candidatus Filomicrobium marinum</name>
    <dbReference type="NCBI Taxonomy" id="1608628"/>
    <lineage>
        <taxon>Bacteria</taxon>
        <taxon>Pseudomonadati</taxon>
        <taxon>Pseudomonadota</taxon>
        <taxon>Alphaproteobacteria</taxon>
        <taxon>Hyphomicrobiales</taxon>
        <taxon>Hyphomicrobiaceae</taxon>
        <taxon>Filomicrobium</taxon>
    </lineage>
</organism>
<proteinExistence type="predicted"/>
<keyword evidence="2" id="KW-1185">Reference proteome</keyword>
<protein>
    <submittedName>
        <fullName evidence="1">Uncharacterized protein</fullName>
    </submittedName>
</protein>
<name>A0A0D6JC54_9HYPH</name>
<dbReference type="Proteomes" id="UP000033187">
    <property type="component" value="Chromosome 1"/>
</dbReference>
<sequence>MALLIDIGQGKGVFVAFGDEGLPVGGHVQHRDHVAFAFNRRGRGHRFRLRNRRRDCCCSGHWRTRCRWRGRGPPRSVPEQEARGRGFAAPRGRVARGALGLLPFAFGGGVTVGLRFLDADHDLAVADGEQVEHDVQAFAVIVHPCGADAGPEALAAFLAFADVEDAVGGFAAFGLSHCGYFRWFVSRGCIHCGLSGSQAHIGNDGGGKGRGVTRLHARKLGIPLPDDGPWAITPDMEGRMVCQASKRNDRAMGSKASDRYGRGLRGLGGRGF</sequence>
<evidence type="ECO:0000313" key="1">
    <source>
        <dbReference type="EMBL" id="CPR16048.1"/>
    </source>
</evidence>
<gene>
    <name evidence="1" type="ORF">YBN1229_v1_0624</name>
</gene>
<accession>A0A0D6JC54</accession>
<evidence type="ECO:0000313" key="2">
    <source>
        <dbReference type="Proteomes" id="UP000033187"/>
    </source>
</evidence>
<dbReference type="AlphaFoldDB" id="A0A0D6JC54"/>
<dbReference type="EMBL" id="LN829119">
    <property type="protein sequence ID" value="CPR16048.1"/>
    <property type="molecule type" value="Genomic_DNA"/>
</dbReference>